<dbReference type="RefSeq" id="WP_408157956.1">
    <property type="nucleotide sequence ID" value="NZ_JAQQCL010000055.1"/>
</dbReference>
<protein>
    <submittedName>
        <fullName evidence="1">Substrate-binding domain-containing protein</fullName>
    </submittedName>
</protein>
<organism evidence="1 2">
    <name type="scientific">Paraburkholderia strydomiana</name>
    <dbReference type="NCBI Taxonomy" id="1245417"/>
    <lineage>
        <taxon>Bacteria</taxon>
        <taxon>Pseudomonadati</taxon>
        <taxon>Pseudomonadota</taxon>
        <taxon>Betaproteobacteria</taxon>
        <taxon>Burkholderiales</taxon>
        <taxon>Burkholderiaceae</taxon>
        <taxon>Paraburkholderia</taxon>
    </lineage>
</organism>
<dbReference type="Pfam" id="PF13531">
    <property type="entry name" value="SBP_bac_11"/>
    <property type="match status" value="1"/>
</dbReference>
<reference evidence="1 2" key="1">
    <citation type="journal article" date="2024" name="Chem. Sci.">
        <title>Discovery of megapolipeptins by genome mining of a Burkholderiales bacteria collection.</title>
        <authorList>
            <person name="Paulo B.S."/>
            <person name="Recchia M.J.J."/>
            <person name="Lee S."/>
            <person name="Fergusson C.H."/>
            <person name="Romanowski S.B."/>
            <person name="Hernandez A."/>
            <person name="Krull N."/>
            <person name="Liu D.Y."/>
            <person name="Cavanagh H."/>
            <person name="Bos A."/>
            <person name="Gray C.A."/>
            <person name="Murphy B.T."/>
            <person name="Linington R.G."/>
            <person name="Eustaquio A.S."/>
        </authorList>
    </citation>
    <scope>NUCLEOTIDE SEQUENCE [LARGE SCALE GENOMIC DNA]</scope>
    <source>
        <strain evidence="1 2">RL17-350-BIC-E</strain>
    </source>
</reference>
<dbReference type="EMBL" id="JAQQCL010000055">
    <property type="protein sequence ID" value="MFM0721784.1"/>
    <property type="molecule type" value="Genomic_DNA"/>
</dbReference>
<gene>
    <name evidence="1" type="ORF">PQQ73_36465</name>
</gene>
<comment type="caution">
    <text evidence="1">The sequence shown here is derived from an EMBL/GenBank/DDBJ whole genome shotgun (WGS) entry which is preliminary data.</text>
</comment>
<proteinExistence type="predicted"/>
<keyword evidence="2" id="KW-1185">Reference proteome</keyword>
<evidence type="ECO:0000313" key="2">
    <source>
        <dbReference type="Proteomes" id="UP001629392"/>
    </source>
</evidence>
<dbReference type="Proteomes" id="UP001629392">
    <property type="component" value="Unassembled WGS sequence"/>
</dbReference>
<evidence type="ECO:0000313" key="1">
    <source>
        <dbReference type="EMBL" id="MFM0721784.1"/>
    </source>
</evidence>
<sequence length="105" mass="11131">MSLLAAWGIADAIGDRFVLAPPGVPVGRLVADGVVELGFQQFSELMNLPGIDVLGTMPRDCAIVTTFSAALCTSATHPGHARDLLQVLHSSITDELKHRHGMEPT</sequence>
<dbReference type="Gene3D" id="3.40.190.10">
    <property type="entry name" value="Periplasmic binding protein-like II"/>
    <property type="match status" value="2"/>
</dbReference>
<dbReference type="SUPFAM" id="SSF53850">
    <property type="entry name" value="Periplasmic binding protein-like II"/>
    <property type="match status" value="1"/>
</dbReference>
<name>A0ABW9ESD2_9BURK</name>
<accession>A0ABW9ESD2</accession>